<sequence length="204" mass="22701">MQSLGGNLDLVTPLFHVEEMADPRLRGALSACVLLTYSIGIMVISLLGTHISWRIVAGLAAVITFIDLVGYSLLRESPVWLVRNNRVDQASEVYNWLWGPGHQPQVTCVTLVNPTLKSEPALTEAGPILEHLALRSRAYRKRHCSWRKASDSNSSYCRSRIDGNSEGGSLLAFESRQIARARQRTTLPHRTSRASAIRIAQERI</sequence>
<dbReference type="Pfam" id="PF00083">
    <property type="entry name" value="Sugar_tr"/>
    <property type="match status" value="1"/>
</dbReference>
<feature type="transmembrane region" description="Helical" evidence="5">
    <location>
        <begin position="53"/>
        <end position="74"/>
    </location>
</feature>
<feature type="transmembrane region" description="Helical" evidence="5">
    <location>
        <begin position="28"/>
        <end position="47"/>
    </location>
</feature>
<keyword evidence="7" id="KW-1185">Reference proteome</keyword>
<keyword evidence="3 5" id="KW-1133">Transmembrane helix</keyword>
<evidence type="ECO:0008006" key="8">
    <source>
        <dbReference type="Google" id="ProtNLM"/>
    </source>
</evidence>
<dbReference type="Gene3D" id="1.20.1250.20">
    <property type="entry name" value="MFS general substrate transporter like domains"/>
    <property type="match status" value="1"/>
</dbReference>
<evidence type="ECO:0000313" key="7">
    <source>
        <dbReference type="Proteomes" id="UP001148838"/>
    </source>
</evidence>
<organism evidence="6 7">
    <name type="scientific">Periplaneta americana</name>
    <name type="common">American cockroach</name>
    <name type="synonym">Blatta americana</name>
    <dbReference type="NCBI Taxonomy" id="6978"/>
    <lineage>
        <taxon>Eukaryota</taxon>
        <taxon>Metazoa</taxon>
        <taxon>Ecdysozoa</taxon>
        <taxon>Arthropoda</taxon>
        <taxon>Hexapoda</taxon>
        <taxon>Insecta</taxon>
        <taxon>Pterygota</taxon>
        <taxon>Neoptera</taxon>
        <taxon>Polyneoptera</taxon>
        <taxon>Dictyoptera</taxon>
        <taxon>Blattodea</taxon>
        <taxon>Blattoidea</taxon>
        <taxon>Blattidae</taxon>
        <taxon>Blattinae</taxon>
        <taxon>Periplaneta</taxon>
    </lineage>
</organism>
<dbReference type="Proteomes" id="UP001148838">
    <property type="component" value="Unassembled WGS sequence"/>
</dbReference>
<evidence type="ECO:0000256" key="5">
    <source>
        <dbReference type="SAM" id="Phobius"/>
    </source>
</evidence>
<evidence type="ECO:0000256" key="2">
    <source>
        <dbReference type="ARBA" id="ARBA00022692"/>
    </source>
</evidence>
<dbReference type="InterPro" id="IPR005828">
    <property type="entry name" value="MFS_sugar_transport-like"/>
</dbReference>
<reference evidence="6 7" key="1">
    <citation type="journal article" date="2022" name="Allergy">
        <title>Genome assembly and annotation of Periplaneta americana reveal a comprehensive cockroach allergen profile.</title>
        <authorList>
            <person name="Wang L."/>
            <person name="Xiong Q."/>
            <person name="Saelim N."/>
            <person name="Wang L."/>
            <person name="Nong W."/>
            <person name="Wan A.T."/>
            <person name="Shi M."/>
            <person name="Liu X."/>
            <person name="Cao Q."/>
            <person name="Hui J.H.L."/>
            <person name="Sookrung N."/>
            <person name="Leung T.F."/>
            <person name="Tungtrongchitr A."/>
            <person name="Tsui S.K.W."/>
        </authorList>
    </citation>
    <scope>NUCLEOTIDE SEQUENCE [LARGE SCALE GENOMIC DNA]</scope>
    <source>
        <strain evidence="6">PWHHKU_190912</strain>
    </source>
</reference>
<name>A0ABQ8T2V2_PERAM</name>
<evidence type="ECO:0000256" key="3">
    <source>
        <dbReference type="ARBA" id="ARBA00022989"/>
    </source>
</evidence>
<dbReference type="InterPro" id="IPR036259">
    <property type="entry name" value="MFS_trans_sf"/>
</dbReference>
<protein>
    <recommendedName>
        <fullName evidence="8">Major facilitator superfamily (MFS) profile domain-containing protein</fullName>
    </recommendedName>
</protein>
<dbReference type="PANTHER" id="PTHR48021:SF7">
    <property type="entry name" value="RH09188P"/>
    <property type="match status" value="1"/>
</dbReference>
<comment type="caution">
    <text evidence="6">The sequence shown here is derived from an EMBL/GenBank/DDBJ whole genome shotgun (WGS) entry which is preliminary data.</text>
</comment>
<keyword evidence="2 5" id="KW-0812">Transmembrane</keyword>
<evidence type="ECO:0000256" key="1">
    <source>
        <dbReference type="ARBA" id="ARBA00004370"/>
    </source>
</evidence>
<evidence type="ECO:0000256" key="4">
    <source>
        <dbReference type="ARBA" id="ARBA00023136"/>
    </source>
</evidence>
<gene>
    <name evidence="6" type="ORF">ANN_08411</name>
</gene>
<proteinExistence type="predicted"/>
<accession>A0ABQ8T2V2</accession>
<comment type="subcellular location">
    <subcellularLocation>
        <location evidence="1">Membrane</location>
    </subcellularLocation>
</comment>
<dbReference type="InterPro" id="IPR050549">
    <property type="entry name" value="MFS_Trehalose_Transporter"/>
</dbReference>
<dbReference type="PANTHER" id="PTHR48021">
    <property type="match status" value="1"/>
</dbReference>
<dbReference type="EMBL" id="JAJSOF020000017">
    <property type="protein sequence ID" value="KAJ4440272.1"/>
    <property type="molecule type" value="Genomic_DNA"/>
</dbReference>
<keyword evidence="4 5" id="KW-0472">Membrane</keyword>
<dbReference type="SUPFAM" id="SSF103473">
    <property type="entry name" value="MFS general substrate transporter"/>
    <property type="match status" value="1"/>
</dbReference>
<evidence type="ECO:0000313" key="6">
    <source>
        <dbReference type="EMBL" id="KAJ4440272.1"/>
    </source>
</evidence>